<evidence type="ECO:0000313" key="2">
    <source>
        <dbReference type="Proteomes" id="UP000175993"/>
    </source>
</evidence>
<name>A0ABD6G8C6_AGRVI</name>
<proteinExistence type="predicted"/>
<evidence type="ECO:0000313" key="1">
    <source>
        <dbReference type="EMBL" id="MUP04774.1"/>
    </source>
</evidence>
<gene>
    <name evidence="1" type="ORF">BBI04_008095</name>
</gene>
<dbReference type="EMBL" id="MBEV02000003">
    <property type="protein sequence ID" value="MUP04774.1"/>
    <property type="molecule type" value="Genomic_DNA"/>
</dbReference>
<dbReference type="Proteomes" id="UP000175993">
    <property type="component" value="Unassembled WGS sequence"/>
</dbReference>
<reference evidence="1 2" key="1">
    <citation type="submission" date="2019-11" db="EMBL/GenBank/DDBJ databases">
        <title>Whole-genome sequencing of Allorhizobium vitis.</title>
        <authorList>
            <person name="Gan H.M."/>
            <person name="Savka M.A."/>
        </authorList>
    </citation>
    <scope>NUCLEOTIDE SEQUENCE [LARGE SCALE GENOMIC DNA]</scope>
    <source>
        <strain evidence="1 2">AB4</strain>
    </source>
</reference>
<protein>
    <submittedName>
        <fullName evidence="1">Uncharacterized protein</fullName>
    </submittedName>
</protein>
<accession>A0ABD6G8C6</accession>
<sequence>MTEADYSKLKGVADEKHFDEFIKRIGGERVDPLITRSGVKKADYLFRDAGVVVELKILETEFAHTEEAEAKFTKLLNEYEGFEAAAAEQAIWRGALEILRAPLQRIIRKANTQIRETKQELGLVGYEGVLLCVNDNFRGVSPKIAESLISHILAGAHFRSICASIYLTNHHIEHPNRKDALFLWAPRYSPQASDKLQTFINELGRRWFDYSEEQIGPFISREEHETFDLTPASVVTGLRRNSQYVDRNE</sequence>
<comment type="caution">
    <text evidence="1">The sequence shown here is derived from an EMBL/GenBank/DDBJ whole genome shotgun (WGS) entry which is preliminary data.</text>
</comment>
<dbReference type="RefSeq" id="WP_070165017.1">
    <property type="nucleotide sequence ID" value="NZ_CP118259.1"/>
</dbReference>
<dbReference type="AlphaFoldDB" id="A0ABD6G8C6"/>
<organism evidence="1 2">
    <name type="scientific">Agrobacterium vitis</name>
    <name type="common">Rhizobium vitis</name>
    <dbReference type="NCBI Taxonomy" id="373"/>
    <lineage>
        <taxon>Bacteria</taxon>
        <taxon>Pseudomonadati</taxon>
        <taxon>Pseudomonadota</taxon>
        <taxon>Alphaproteobacteria</taxon>
        <taxon>Hyphomicrobiales</taxon>
        <taxon>Rhizobiaceae</taxon>
        <taxon>Rhizobium/Agrobacterium group</taxon>
        <taxon>Agrobacterium</taxon>
    </lineage>
</organism>